<dbReference type="EMBL" id="VSSR01000011">
    <property type="protein sequence ID" value="TYL86885.1"/>
    <property type="molecule type" value="Genomic_DNA"/>
</dbReference>
<dbReference type="AlphaFoldDB" id="A0A5S4WZZ2"/>
<name>A0A5S4WZZ2_9BRAD</name>
<dbReference type="OrthoDB" id="4601794at2"/>
<accession>A0A5S4WZZ2</accession>
<reference evidence="5 6" key="1">
    <citation type="submission" date="2019-08" db="EMBL/GenBank/DDBJ databases">
        <title>Bradyrhizobium hipponensis sp. nov., a rhizobium isolated from a Lupinus angustifolius root nodule in Tunisia.</title>
        <authorList>
            <person name="Off K."/>
            <person name="Rejili M."/>
            <person name="Mars M."/>
            <person name="Brachmann A."/>
            <person name="Marin M."/>
        </authorList>
    </citation>
    <scope>NUCLEOTIDE SEQUENCE [LARGE SCALE GENOMIC DNA]</scope>
    <source>
        <strain evidence="5 6">CTAW11</strain>
    </source>
</reference>
<dbReference type="Gene3D" id="1.10.10.60">
    <property type="entry name" value="Homeodomain-like"/>
    <property type="match status" value="1"/>
</dbReference>
<comment type="caution">
    <text evidence="5">The sequence shown here is derived from an EMBL/GenBank/DDBJ whole genome shotgun (WGS) entry which is preliminary data.</text>
</comment>
<dbReference type="Pfam" id="PF12833">
    <property type="entry name" value="HTH_18"/>
    <property type="match status" value="1"/>
</dbReference>
<dbReference type="Pfam" id="PF14525">
    <property type="entry name" value="AraC_binding_2"/>
    <property type="match status" value="1"/>
</dbReference>
<gene>
    <name evidence="5" type="ORF">FXB38_06465</name>
</gene>
<dbReference type="PANTHER" id="PTHR46796">
    <property type="entry name" value="HTH-TYPE TRANSCRIPTIONAL ACTIVATOR RHAS-RELATED"/>
    <property type="match status" value="1"/>
</dbReference>
<dbReference type="Proteomes" id="UP000324853">
    <property type="component" value="Unassembled WGS sequence"/>
</dbReference>
<dbReference type="PRINTS" id="PR00032">
    <property type="entry name" value="HTHARAC"/>
</dbReference>
<keyword evidence="1" id="KW-0805">Transcription regulation</keyword>
<dbReference type="InterPro" id="IPR035418">
    <property type="entry name" value="AraC-bd_2"/>
</dbReference>
<evidence type="ECO:0000259" key="4">
    <source>
        <dbReference type="PROSITE" id="PS01124"/>
    </source>
</evidence>
<sequence length="354" mass="39170">MVTPQYPTALSEGSLPARSYVTNRAMTDAPVPFAPLHISTDAFPVHRRLAMWREIYGRTIAKFDIKPINDTPFRAGVTLRSLPGLGVAAGHRSDSHYRMTRELATKSTDNLIFAVVTNGVGIISQRGREATIGVGEALLMSATEPSICTLHSGGRFLTLSVPRDAISPMVVEAGSMLVRPISKHSEALRLLTSYLGIVNEADKLCDPELQRLAVTHIHDLLASALGATQDAAILVEGRGIRSARLRAIMSNIVENLGRRELSITYVALHHSVTPRYIQKLFESEGTTFTEYVLEQRLVQANRMLSDPRFSNRAISDVAFKVGFGDLSYFTRTFRRRFCMTPSDARERARRESDA</sequence>
<evidence type="ECO:0000313" key="5">
    <source>
        <dbReference type="EMBL" id="TYL86885.1"/>
    </source>
</evidence>
<dbReference type="SMART" id="SM00342">
    <property type="entry name" value="HTH_ARAC"/>
    <property type="match status" value="1"/>
</dbReference>
<dbReference type="InterPro" id="IPR018060">
    <property type="entry name" value="HTH_AraC"/>
</dbReference>
<dbReference type="PROSITE" id="PS01124">
    <property type="entry name" value="HTH_ARAC_FAMILY_2"/>
    <property type="match status" value="1"/>
</dbReference>
<proteinExistence type="predicted"/>
<organism evidence="5 6">
    <name type="scientific">Bradyrhizobium cytisi</name>
    <dbReference type="NCBI Taxonomy" id="515489"/>
    <lineage>
        <taxon>Bacteria</taxon>
        <taxon>Pseudomonadati</taxon>
        <taxon>Pseudomonadota</taxon>
        <taxon>Alphaproteobacteria</taxon>
        <taxon>Hyphomicrobiales</taxon>
        <taxon>Nitrobacteraceae</taxon>
        <taxon>Bradyrhizobium</taxon>
    </lineage>
</organism>
<dbReference type="SUPFAM" id="SSF46689">
    <property type="entry name" value="Homeodomain-like"/>
    <property type="match status" value="1"/>
</dbReference>
<evidence type="ECO:0000256" key="2">
    <source>
        <dbReference type="ARBA" id="ARBA00023125"/>
    </source>
</evidence>
<dbReference type="GO" id="GO:0003700">
    <property type="term" value="F:DNA-binding transcription factor activity"/>
    <property type="evidence" value="ECO:0007669"/>
    <property type="project" value="InterPro"/>
</dbReference>
<keyword evidence="3" id="KW-0804">Transcription</keyword>
<dbReference type="GO" id="GO:0043565">
    <property type="term" value="F:sequence-specific DNA binding"/>
    <property type="evidence" value="ECO:0007669"/>
    <property type="project" value="InterPro"/>
</dbReference>
<evidence type="ECO:0000256" key="1">
    <source>
        <dbReference type="ARBA" id="ARBA00023015"/>
    </source>
</evidence>
<dbReference type="InterPro" id="IPR009057">
    <property type="entry name" value="Homeodomain-like_sf"/>
</dbReference>
<keyword evidence="2" id="KW-0238">DNA-binding</keyword>
<dbReference type="InterPro" id="IPR050204">
    <property type="entry name" value="AraC_XylS_family_regulators"/>
</dbReference>
<dbReference type="InterPro" id="IPR020449">
    <property type="entry name" value="Tscrpt_reg_AraC-type_HTH"/>
</dbReference>
<evidence type="ECO:0000313" key="6">
    <source>
        <dbReference type="Proteomes" id="UP000324853"/>
    </source>
</evidence>
<feature type="domain" description="HTH araC/xylS-type" evidence="4">
    <location>
        <begin position="246"/>
        <end position="347"/>
    </location>
</feature>
<dbReference type="PANTHER" id="PTHR46796:SF6">
    <property type="entry name" value="ARAC SUBFAMILY"/>
    <property type="match status" value="1"/>
</dbReference>
<keyword evidence="6" id="KW-1185">Reference proteome</keyword>
<evidence type="ECO:0000256" key="3">
    <source>
        <dbReference type="ARBA" id="ARBA00023163"/>
    </source>
</evidence>
<protein>
    <submittedName>
        <fullName evidence="5">AraC family transcriptional regulator</fullName>
    </submittedName>
</protein>